<dbReference type="RefSeq" id="WP_071091267.1">
    <property type="nucleotide sequence ID" value="NZ_MBLM01000165.1"/>
</dbReference>
<organism evidence="2 3">
    <name type="scientific">Parafrankia colletiae</name>
    <dbReference type="NCBI Taxonomy" id="573497"/>
    <lineage>
        <taxon>Bacteria</taxon>
        <taxon>Bacillati</taxon>
        <taxon>Actinomycetota</taxon>
        <taxon>Actinomycetes</taxon>
        <taxon>Frankiales</taxon>
        <taxon>Frankiaceae</taxon>
        <taxon>Parafrankia</taxon>
    </lineage>
</organism>
<evidence type="ECO:0008006" key="4">
    <source>
        <dbReference type="Google" id="ProtNLM"/>
    </source>
</evidence>
<dbReference type="AlphaFoldDB" id="A0A1S1QA40"/>
<evidence type="ECO:0000256" key="1">
    <source>
        <dbReference type="SAM" id="SignalP"/>
    </source>
</evidence>
<evidence type="ECO:0000313" key="3">
    <source>
        <dbReference type="Proteomes" id="UP000179627"/>
    </source>
</evidence>
<name>A0A1S1QA40_9ACTN</name>
<protein>
    <recommendedName>
        <fullName evidence="4">WxL domain-containing protein</fullName>
    </recommendedName>
</protein>
<feature type="signal peptide" evidence="1">
    <location>
        <begin position="1"/>
        <end position="30"/>
    </location>
</feature>
<dbReference type="EMBL" id="MBLM01000165">
    <property type="protein sequence ID" value="OHV29084.1"/>
    <property type="molecule type" value="Genomic_DNA"/>
</dbReference>
<reference evidence="3" key="1">
    <citation type="submission" date="2016-07" db="EMBL/GenBank/DDBJ databases">
        <title>Sequence Frankia sp. strain CcI1.17.</title>
        <authorList>
            <person name="Ghodhbane-Gtari F."/>
            <person name="Swanson E."/>
            <person name="Gueddou A."/>
            <person name="Morris K."/>
            <person name="Hezbri K."/>
            <person name="Ktari A."/>
            <person name="Nouioui I."/>
            <person name="Abebe-Akele F."/>
            <person name="Simpson S."/>
            <person name="Thomas K."/>
            <person name="Gtari M."/>
            <person name="Tisa L.S."/>
            <person name="Hurst S."/>
        </authorList>
    </citation>
    <scope>NUCLEOTIDE SEQUENCE [LARGE SCALE GENOMIC DNA]</scope>
    <source>
        <strain evidence="3">Cc1.17</strain>
    </source>
</reference>
<feature type="chain" id="PRO_5010305812" description="WxL domain-containing protein" evidence="1">
    <location>
        <begin position="31"/>
        <end position="205"/>
    </location>
</feature>
<keyword evidence="3" id="KW-1185">Reference proteome</keyword>
<proteinExistence type="predicted"/>
<accession>A0A1S1QA40</accession>
<evidence type="ECO:0000313" key="2">
    <source>
        <dbReference type="EMBL" id="OHV29084.1"/>
    </source>
</evidence>
<dbReference type="Proteomes" id="UP000179627">
    <property type="component" value="Unassembled WGS sequence"/>
</dbReference>
<dbReference type="OrthoDB" id="3696279at2"/>
<comment type="caution">
    <text evidence="2">The sequence shown here is derived from an EMBL/GenBank/DDBJ whole genome shotgun (WGS) entry which is preliminary data.</text>
</comment>
<gene>
    <name evidence="2" type="ORF">CC117_29220</name>
</gene>
<sequence length="205" mass="20878">MTRIDGRLLRVSAVTAGALMLASVAGVAIAEENHGESGVSVNVEIPEIEEPGVLALSVAGTTTALTENGSDALVRQFTGTLPSVTVTDTRSADDIPDGAFWYVLGTSTDFTGDSGQEAISAGHLGWAPRLIDGGESGLVAEGDEVGTVLDSGPGLVDQELLALAADSAAVAEEGQWTANADLFLRTPTTVAAGDYTATLTLSLFE</sequence>
<keyword evidence="1" id="KW-0732">Signal</keyword>